<proteinExistence type="predicted"/>
<name>A0A0A9BH10_ARUDO</name>
<organism evidence="1">
    <name type="scientific">Arundo donax</name>
    <name type="common">Giant reed</name>
    <name type="synonym">Donax arundinaceus</name>
    <dbReference type="NCBI Taxonomy" id="35708"/>
    <lineage>
        <taxon>Eukaryota</taxon>
        <taxon>Viridiplantae</taxon>
        <taxon>Streptophyta</taxon>
        <taxon>Embryophyta</taxon>
        <taxon>Tracheophyta</taxon>
        <taxon>Spermatophyta</taxon>
        <taxon>Magnoliopsida</taxon>
        <taxon>Liliopsida</taxon>
        <taxon>Poales</taxon>
        <taxon>Poaceae</taxon>
        <taxon>PACMAD clade</taxon>
        <taxon>Arundinoideae</taxon>
        <taxon>Arundineae</taxon>
        <taxon>Arundo</taxon>
    </lineage>
</organism>
<protein>
    <submittedName>
        <fullName evidence="1">Uncharacterized protein</fullName>
    </submittedName>
</protein>
<accession>A0A0A9BH10</accession>
<dbReference type="EMBL" id="GBRH01237375">
    <property type="protein sequence ID" value="JAD60520.1"/>
    <property type="molecule type" value="Transcribed_RNA"/>
</dbReference>
<sequence>MGSGIMRGEKAWRRLDLE</sequence>
<reference evidence="1" key="1">
    <citation type="submission" date="2014-09" db="EMBL/GenBank/DDBJ databases">
        <authorList>
            <person name="Magalhaes I.L.F."/>
            <person name="Oliveira U."/>
            <person name="Santos F.R."/>
            <person name="Vidigal T.H.D.A."/>
            <person name="Brescovit A.D."/>
            <person name="Santos A.J."/>
        </authorList>
    </citation>
    <scope>NUCLEOTIDE SEQUENCE</scope>
    <source>
        <tissue evidence="1">Shoot tissue taken approximately 20 cm above the soil surface</tissue>
    </source>
</reference>
<dbReference type="AlphaFoldDB" id="A0A0A9BH10"/>
<evidence type="ECO:0000313" key="1">
    <source>
        <dbReference type="EMBL" id="JAD60520.1"/>
    </source>
</evidence>
<reference evidence="1" key="2">
    <citation type="journal article" date="2015" name="Data Brief">
        <title>Shoot transcriptome of the giant reed, Arundo donax.</title>
        <authorList>
            <person name="Barrero R.A."/>
            <person name="Guerrero F.D."/>
            <person name="Moolhuijzen P."/>
            <person name="Goolsby J.A."/>
            <person name="Tidwell J."/>
            <person name="Bellgard S.E."/>
            <person name="Bellgard M.I."/>
        </authorList>
    </citation>
    <scope>NUCLEOTIDE SEQUENCE</scope>
    <source>
        <tissue evidence="1">Shoot tissue taken approximately 20 cm above the soil surface</tissue>
    </source>
</reference>